<protein>
    <submittedName>
        <fullName evidence="1">Uncharacterized protein</fullName>
    </submittedName>
</protein>
<dbReference type="EMBL" id="GU943095">
    <property type="protein sequence ID" value="ADD95767.1"/>
    <property type="molecule type" value="Genomic_DNA"/>
</dbReference>
<organism evidence="1">
    <name type="scientific">uncultured organism MedDCM-OCT-S08-C195</name>
    <dbReference type="NCBI Taxonomy" id="743634"/>
    <lineage>
        <taxon>unclassified sequences</taxon>
        <taxon>environmental samples</taxon>
    </lineage>
</organism>
<name>D6PJ66_9ZZZZ</name>
<reference evidence="1" key="1">
    <citation type="journal article" date="2010" name="ISME J.">
        <title>Metagenome of the Mediterranean deep chlorophyll maximum studied by direct and fosmid library 454 pyrosequencing.</title>
        <authorList>
            <person name="Ghai R."/>
            <person name="Martin-Cuadrado A.B."/>
            <person name="Molto A.G."/>
            <person name="Heredia I.G."/>
            <person name="Cabrera R."/>
            <person name="Martin J."/>
            <person name="Verdu M."/>
            <person name="Deschamps P."/>
            <person name="Moreira D."/>
            <person name="Lopez-Garcia P."/>
            <person name="Mira A."/>
            <person name="Rodriguez-Valera F."/>
        </authorList>
    </citation>
    <scope>NUCLEOTIDE SEQUENCE</scope>
</reference>
<accession>D6PJ66</accession>
<evidence type="ECO:0000313" key="1">
    <source>
        <dbReference type="EMBL" id="ADD95767.1"/>
    </source>
</evidence>
<sequence>MGLFFSFPAICPIYPESDDDEDATYKYISSPLVSAAIHDDNVAFDDDVSPMQQCVNEGKSKKHANTRKDAS</sequence>
<proteinExistence type="predicted"/>
<dbReference type="AlphaFoldDB" id="D6PJ66"/>